<dbReference type="EMBL" id="CP060715">
    <property type="protein sequence ID" value="QNN61101.1"/>
    <property type="molecule type" value="Genomic_DNA"/>
</dbReference>
<dbReference type="InterPro" id="IPR007156">
    <property type="entry name" value="MamQ_LemA"/>
</dbReference>
<dbReference type="PANTHER" id="PTHR34478">
    <property type="entry name" value="PROTEIN LEMA"/>
    <property type="match status" value="1"/>
</dbReference>
<dbReference type="InterPro" id="IPR023353">
    <property type="entry name" value="LemA-like_dom_sf"/>
</dbReference>
<dbReference type="GO" id="GO:0016020">
    <property type="term" value="C:membrane"/>
    <property type="evidence" value="ECO:0007669"/>
    <property type="project" value="UniProtKB-SubCell"/>
</dbReference>
<evidence type="ECO:0000256" key="5">
    <source>
        <dbReference type="ARBA" id="ARBA00023136"/>
    </source>
</evidence>
<comment type="subcellular location">
    <subcellularLocation>
        <location evidence="1">Membrane</location>
        <topology evidence="1">Single-pass membrane protein</topology>
    </subcellularLocation>
</comment>
<dbReference type="Gene3D" id="1.20.1440.20">
    <property type="entry name" value="LemA-like domain"/>
    <property type="match status" value="1"/>
</dbReference>
<protein>
    <submittedName>
        <fullName evidence="6">LemA family protein</fullName>
    </submittedName>
</protein>
<gene>
    <name evidence="6" type="ORF">H9L01_01690</name>
</gene>
<dbReference type="Pfam" id="PF04011">
    <property type="entry name" value="LemA"/>
    <property type="match status" value="1"/>
</dbReference>
<dbReference type="Proteomes" id="UP000515928">
    <property type="component" value="Chromosome"/>
</dbReference>
<dbReference type="KEGG" id="eio:H9L01_01690"/>
<evidence type="ECO:0000256" key="1">
    <source>
        <dbReference type="ARBA" id="ARBA00004167"/>
    </source>
</evidence>
<reference evidence="6 7" key="1">
    <citation type="submission" date="2020-08" db="EMBL/GenBank/DDBJ databases">
        <title>Genome sequence of Erysipelothrix inopinata DSM 15511T.</title>
        <authorList>
            <person name="Hyun D.-W."/>
            <person name="Bae J.-W."/>
        </authorList>
    </citation>
    <scope>NUCLEOTIDE SEQUENCE [LARGE SCALE GENOMIC DNA]</scope>
    <source>
        <strain evidence="6 7">DSM 15511</strain>
    </source>
</reference>
<evidence type="ECO:0000256" key="2">
    <source>
        <dbReference type="ARBA" id="ARBA00008854"/>
    </source>
</evidence>
<keyword evidence="4" id="KW-1133">Transmembrane helix</keyword>
<evidence type="ECO:0000256" key="4">
    <source>
        <dbReference type="ARBA" id="ARBA00022989"/>
    </source>
</evidence>
<name>A0A7G9RZS6_9FIRM</name>
<keyword evidence="7" id="KW-1185">Reference proteome</keyword>
<keyword evidence="3" id="KW-0812">Transmembrane</keyword>
<evidence type="ECO:0000256" key="3">
    <source>
        <dbReference type="ARBA" id="ARBA00022692"/>
    </source>
</evidence>
<organism evidence="6 7">
    <name type="scientific">Erysipelothrix inopinata</name>
    <dbReference type="NCBI Taxonomy" id="225084"/>
    <lineage>
        <taxon>Bacteria</taxon>
        <taxon>Bacillati</taxon>
        <taxon>Bacillota</taxon>
        <taxon>Erysipelotrichia</taxon>
        <taxon>Erysipelotrichales</taxon>
        <taxon>Erysipelotrichaceae</taxon>
        <taxon>Erysipelothrix</taxon>
    </lineage>
</organism>
<accession>A0A7G9RZS6</accession>
<proteinExistence type="inferred from homology"/>
<evidence type="ECO:0000313" key="7">
    <source>
        <dbReference type="Proteomes" id="UP000515928"/>
    </source>
</evidence>
<dbReference type="AlphaFoldDB" id="A0A7G9RZS6"/>
<dbReference type="RefSeq" id="WP_187534221.1">
    <property type="nucleotide sequence ID" value="NZ_CBCSHU010000001.1"/>
</dbReference>
<dbReference type="SUPFAM" id="SSF140478">
    <property type="entry name" value="LemA-like"/>
    <property type="match status" value="1"/>
</dbReference>
<comment type="similarity">
    <text evidence="2">Belongs to the LemA family.</text>
</comment>
<evidence type="ECO:0000313" key="6">
    <source>
        <dbReference type="EMBL" id="QNN61101.1"/>
    </source>
</evidence>
<sequence length="183" mass="20788">MIGWIILGVVVLLVLFVISAYNGLVKLRNMVEEAFSTMDVYLKKRYDLIPNLVETVKGYATHEKDTLQAVIEARNSALSASTPEAKIEAENGLSQVMGRLFALSESYPDLKANTNFIDLQNQLKALETEIAQSRKYYNGIVRQFNTKLETFPTNLIANMFGFTRKPLFEVDNEVERQNVKVQF</sequence>
<dbReference type="PANTHER" id="PTHR34478:SF1">
    <property type="entry name" value="PROTEIN LEMA"/>
    <property type="match status" value="1"/>
</dbReference>
<keyword evidence="5" id="KW-0472">Membrane</keyword>